<name>A0AAV3YEU6_9GAST</name>
<dbReference type="AlphaFoldDB" id="A0AAV3YEU6"/>
<sequence length="103" mass="11553">MQGLLKTRVKLKVKRRGLPTRVMWCDLRFSRSSIPSSAPSTSAVVRHFRSSESEGEKTRDLDLDVSLGESSESSKIMMVGWTTFLMLLTVGTQNPHSRLAVEE</sequence>
<organism evidence="2 3">
    <name type="scientific">Plakobranchus ocellatus</name>
    <dbReference type="NCBI Taxonomy" id="259542"/>
    <lineage>
        <taxon>Eukaryota</taxon>
        <taxon>Metazoa</taxon>
        <taxon>Spiralia</taxon>
        <taxon>Lophotrochozoa</taxon>
        <taxon>Mollusca</taxon>
        <taxon>Gastropoda</taxon>
        <taxon>Heterobranchia</taxon>
        <taxon>Euthyneura</taxon>
        <taxon>Panpulmonata</taxon>
        <taxon>Sacoglossa</taxon>
        <taxon>Placobranchoidea</taxon>
        <taxon>Plakobranchidae</taxon>
        <taxon>Plakobranchus</taxon>
    </lineage>
</organism>
<evidence type="ECO:0000256" key="1">
    <source>
        <dbReference type="SAM" id="MobiDB-lite"/>
    </source>
</evidence>
<feature type="compositionally biased region" description="Basic and acidic residues" evidence="1">
    <location>
        <begin position="49"/>
        <end position="62"/>
    </location>
</feature>
<dbReference type="Proteomes" id="UP000735302">
    <property type="component" value="Unassembled WGS sequence"/>
</dbReference>
<evidence type="ECO:0000313" key="2">
    <source>
        <dbReference type="EMBL" id="GFN81039.1"/>
    </source>
</evidence>
<evidence type="ECO:0000313" key="3">
    <source>
        <dbReference type="Proteomes" id="UP000735302"/>
    </source>
</evidence>
<protein>
    <submittedName>
        <fullName evidence="2">Uncharacterized protein</fullName>
    </submittedName>
</protein>
<accession>A0AAV3YEU6</accession>
<proteinExistence type="predicted"/>
<gene>
    <name evidence="2" type="ORF">PoB_000754500</name>
</gene>
<feature type="compositionally biased region" description="Low complexity" evidence="1">
    <location>
        <begin position="33"/>
        <end position="45"/>
    </location>
</feature>
<comment type="caution">
    <text evidence="2">The sequence shown here is derived from an EMBL/GenBank/DDBJ whole genome shotgun (WGS) entry which is preliminary data.</text>
</comment>
<dbReference type="EMBL" id="BLXT01000876">
    <property type="protein sequence ID" value="GFN81039.1"/>
    <property type="molecule type" value="Genomic_DNA"/>
</dbReference>
<feature type="region of interest" description="Disordered" evidence="1">
    <location>
        <begin position="33"/>
        <end position="64"/>
    </location>
</feature>
<keyword evidence="3" id="KW-1185">Reference proteome</keyword>
<reference evidence="2 3" key="1">
    <citation type="journal article" date="2021" name="Elife">
        <title>Chloroplast acquisition without the gene transfer in kleptoplastic sea slugs, Plakobranchus ocellatus.</title>
        <authorList>
            <person name="Maeda T."/>
            <person name="Takahashi S."/>
            <person name="Yoshida T."/>
            <person name="Shimamura S."/>
            <person name="Takaki Y."/>
            <person name="Nagai Y."/>
            <person name="Toyoda A."/>
            <person name="Suzuki Y."/>
            <person name="Arimoto A."/>
            <person name="Ishii H."/>
            <person name="Satoh N."/>
            <person name="Nishiyama T."/>
            <person name="Hasebe M."/>
            <person name="Maruyama T."/>
            <person name="Minagawa J."/>
            <person name="Obokata J."/>
            <person name="Shigenobu S."/>
        </authorList>
    </citation>
    <scope>NUCLEOTIDE SEQUENCE [LARGE SCALE GENOMIC DNA]</scope>
</reference>